<feature type="non-terminal residue" evidence="1">
    <location>
        <position position="1"/>
    </location>
</feature>
<protein>
    <submittedName>
        <fullName evidence="1">Uncharacterized protein</fullName>
    </submittedName>
</protein>
<dbReference type="Proteomes" id="UP001642464">
    <property type="component" value="Unassembled WGS sequence"/>
</dbReference>
<gene>
    <name evidence="1" type="ORF">SCF082_LOCUS19550</name>
</gene>
<comment type="caution">
    <text evidence="1">The sequence shown here is derived from an EMBL/GenBank/DDBJ whole genome shotgun (WGS) entry which is preliminary data.</text>
</comment>
<keyword evidence="2" id="KW-1185">Reference proteome</keyword>
<evidence type="ECO:0000313" key="2">
    <source>
        <dbReference type="Proteomes" id="UP001642464"/>
    </source>
</evidence>
<organism evidence="1 2">
    <name type="scientific">Durusdinium trenchii</name>
    <dbReference type="NCBI Taxonomy" id="1381693"/>
    <lineage>
        <taxon>Eukaryota</taxon>
        <taxon>Sar</taxon>
        <taxon>Alveolata</taxon>
        <taxon>Dinophyceae</taxon>
        <taxon>Suessiales</taxon>
        <taxon>Symbiodiniaceae</taxon>
        <taxon>Durusdinium</taxon>
    </lineage>
</organism>
<feature type="non-terminal residue" evidence="1">
    <location>
        <position position="201"/>
    </location>
</feature>
<proteinExistence type="predicted"/>
<reference evidence="1 2" key="1">
    <citation type="submission" date="2024-02" db="EMBL/GenBank/DDBJ databases">
        <authorList>
            <person name="Chen Y."/>
            <person name="Shah S."/>
            <person name="Dougan E. K."/>
            <person name="Thang M."/>
            <person name="Chan C."/>
        </authorList>
    </citation>
    <scope>NUCLEOTIDE SEQUENCE [LARGE SCALE GENOMIC DNA]</scope>
</reference>
<accession>A0ABP0KWG9</accession>
<name>A0ABP0KWG9_9DINO</name>
<dbReference type="EMBL" id="CAXAMM010013359">
    <property type="protein sequence ID" value="CAK9031210.1"/>
    <property type="molecule type" value="Genomic_DNA"/>
</dbReference>
<sequence>YAVCYTKPELPSTERAQCLAAADVAQELLAFSATVAESPSVVDGFKLWQKLFSVTDSLPSGQGQGIGAISSIGEAVKRLKAFIGHAARIHIKHLVQHSDNFQEVVDSLNKDFSSEPFPKNLQTLLVTVSKGNDITEKSFDCKPLQGDDNAEDLEVDGPKILPFLSQFTSLGELNMSFLKEIFPEKHDIAVKFIDTFKEAVK</sequence>
<evidence type="ECO:0000313" key="1">
    <source>
        <dbReference type="EMBL" id="CAK9031210.1"/>
    </source>
</evidence>